<dbReference type="GO" id="GO:0022857">
    <property type="term" value="F:transmembrane transporter activity"/>
    <property type="evidence" value="ECO:0007669"/>
    <property type="project" value="InterPro"/>
</dbReference>
<feature type="transmembrane region" description="Helical" evidence="6">
    <location>
        <begin position="324"/>
        <end position="346"/>
    </location>
</feature>
<dbReference type="PANTHER" id="PTHR23507">
    <property type="entry name" value="ZGC:174356"/>
    <property type="match status" value="1"/>
</dbReference>
<keyword evidence="2 6" id="KW-0812">Transmembrane</keyword>
<evidence type="ECO:0000313" key="8">
    <source>
        <dbReference type="Proteomes" id="UP000541558"/>
    </source>
</evidence>
<evidence type="ECO:0000256" key="6">
    <source>
        <dbReference type="SAM" id="Phobius"/>
    </source>
</evidence>
<keyword evidence="8" id="KW-1185">Reference proteome</keyword>
<feature type="region of interest" description="Disordered" evidence="5">
    <location>
        <begin position="1"/>
        <end position="41"/>
    </location>
</feature>
<feature type="transmembrane region" description="Helical" evidence="6">
    <location>
        <begin position="420"/>
        <end position="443"/>
    </location>
</feature>
<keyword evidence="4 6" id="KW-0472">Membrane</keyword>
<dbReference type="InterPro" id="IPR011701">
    <property type="entry name" value="MFS"/>
</dbReference>
<evidence type="ECO:0008006" key="9">
    <source>
        <dbReference type="Google" id="ProtNLM"/>
    </source>
</evidence>
<comment type="subcellular location">
    <subcellularLocation>
        <location evidence="1">Membrane</location>
        <topology evidence="1">Multi-pass membrane protein</topology>
    </subcellularLocation>
</comment>
<feature type="transmembrane region" description="Helical" evidence="6">
    <location>
        <begin position="598"/>
        <end position="621"/>
    </location>
</feature>
<evidence type="ECO:0000313" key="7">
    <source>
        <dbReference type="EMBL" id="KAF5315849.1"/>
    </source>
</evidence>
<evidence type="ECO:0000256" key="1">
    <source>
        <dbReference type="ARBA" id="ARBA00004141"/>
    </source>
</evidence>
<feature type="compositionally biased region" description="Low complexity" evidence="5">
    <location>
        <begin position="1"/>
        <end position="19"/>
    </location>
</feature>
<gene>
    <name evidence="7" type="ORF">D9611_005020</name>
</gene>
<feature type="transmembrane region" description="Helical" evidence="6">
    <location>
        <begin position="535"/>
        <end position="555"/>
    </location>
</feature>
<dbReference type="OrthoDB" id="3026777at2759"/>
<keyword evidence="3 6" id="KW-1133">Transmembrane helix</keyword>
<accession>A0A8H5B3A9</accession>
<evidence type="ECO:0000256" key="5">
    <source>
        <dbReference type="SAM" id="MobiDB-lite"/>
    </source>
</evidence>
<feature type="transmembrane region" description="Helical" evidence="6">
    <location>
        <begin position="627"/>
        <end position="650"/>
    </location>
</feature>
<dbReference type="AlphaFoldDB" id="A0A8H5B3A9"/>
<feature type="transmembrane region" description="Helical" evidence="6">
    <location>
        <begin position="455"/>
        <end position="478"/>
    </location>
</feature>
<name>A0A8H5B3A9_9AGAR</name>
<comment type="caution">
    <text evidence="7">The sequence shown here is derived from an EMBL/GenBank/DDBJ whole genome shotgun (WGS) entry which is preliminary data.</text>
</comment>
<sequence length="684" mass="74066">MTAKADPATAPSAASSARPGRPQNSRFESTATLGSPSGPIGEEAAEYLEEFVGTHQHHHDEGTSAGQRGEEMYEVERRKALPWWRRPSPWWLLCAVPFSSLAKTASLAPRVELYTMLACRVHKPDIFYDSHATNNTSIMGKMGLSESEVDTFSPTLQHAISPASQIPMLTTETHSVAKPSSPCGSDPTVLAAVARLSAVTETTMGVLSLLTTGWWGAFADRHGRATILGISVLGLLITDFSIIFVYYFSEHLPGNYWFIMVGSVLEGLVGGFSTSVAAQHAYISETSTDASRARFLSLGLGLMFSGVAIGPTVGSVLIRATEQLISVFYLTLAVHLFYAVLIFIGLPEPLSESRMKQSQRKYAEELRVDAEEQATNGAPGWRVRARRLFRFLSPLSIFMPDFVVEGEANPLKKKEKDWSLALLAVAYGCTISLIASAPYLFQYATATFGWTTETLGYWLSLVGAGRAIWLTVVLPICIKIFKPKPIIIEIPASSPSRTAVSGEEEPLLSSGASDEAASERRETIRKELHSPRFELGVARLSLILEVPAYGLMVLFASQDAFAVYSVLGAMGVGFSPAVQTLALAMYARRGGTETGRLFGALSVVQALAGQILGPAIYGFIFIRTVVIFPRAIFVAGFVCVTLSLILLSFIRLPPDRELEKELLGVAHRGDLEEIAPGTANTSNS</sequence>
<dbReference type="Gene3D" id="1.20.1250.20">
    <property type="entry name" value="MFS general substrate transporter like domains"/>
    <property type="match status" value="1"/>
</dbReference>
<organism evidence="7 8">
    <name type="scientific">Ephemerocybe angulata</name>
    <dbReference type="NCBI Taxonomy" id="980116"/>
    <lineage>
        <taxon>Eukaryota</taxon>
        <taxon>Fungi</taxon>
        <taxon>Dikarya</taxon>
        <taxon>Basidiomycota</taxon>
        <taxon>Agaricomycotina</taxon>
        <taxon>Agaricomycetes</taxon>
        <taxon>Agaricomycetidae</taxon>
        <taxon>Agaricales</taxon>
        <taxon>Agaricineae</taxon>
        <taxon>Psathyrellaceae</taxon>
        <taxon>Ephemerocybe</taxon>
    </lineage>
</organism>
<evidence type="ECO:0000256" key="4">
    <source>
        <dbReference type="ARBA" id="ARBA00023136"/>
    </source>
</evidence>
<dbReference type="Pfam" id="PF07690">
    <property type="entry name" value="MFS_1"/>
    <property type="match status" value="1"/>
</dbReference>
<protein>
    <recommendedName>
        <fullName evidence="9">MFS general substrate transporter</fullName>
    </recommendedName>
</protein>
<evidence type="ECO:0000256" key="2">
    <source>
        <dbReference type="ARBA" id="ARBA00022692"/>
    </source>
</evidence>
<dbReference type="Proteomes" id="UP000541558">
    <property type="component" value="Unassembled WGS sequence"/>
</dbReference>
<feature type="compositionally biased region" description="Polar residues" evidence="5">
    <location>
        <begin position="22"/>
        <end position="35"/>
    </location>
</feature>
<reference evidence="7 8" key="1">
    <citation type="journal article" date="2020" name="ISME J.">
        <title>Uncovering the hidden diversity of litter-decomposition mechanisms in mushroom-forming fungi.</title>
        <authorList>
            <person name="Floudas D."/>
            <person name="Bentzer J."/>
            <person name="Ahren D."/>
            <person name="Johansson T."/>
            <person name="Persson P."/>
            <person name="Tunlid A."/>
        </authorList>
    </citation>
    <scope>NUCLEOTIDE SEQUENCE [LARGE SCALE GENOMIC DNA]</scope>
    <source>
        <strain evidence="7 8">CBS 175.51</strain>
    </source>
</reference>
<feature type="transmembrane region" description="Helical" evidence="6">
    <location>
        <begin position="227"/>
        <end position="249"/>
    </location>
</feature>
<proteinExistence type="predicted"/>
<dbReference type="SUPFAM" id="SSF103473">
    <property type="entry name" value="MFS general substrate transporter"/>
    <property type="match status" value="2"/>
</dbReference>
<feature type="transmembrane region" description="Helical" evidence="6">
    <location>
        <begin position="561"/>
        <end position="586"/>
    </location>
</feature>
<dbReference type="EMBL" id="JAACJK010000220">
    <property type="protein sequence ID" value="KAF5315849.1"/>
    <property type="molecule type" value="Genomic_DNA"/>
</dbReference>
<dbReference type="InterPro" id="IPR036259">
    <property type="entry name" value="MFS_trans_sf"/>
</dbReference>
<feature type="transmembrane region" description="Helical" evidence="6">
    <location>
        <begin position="255"/>
        <end position="283"/>
    </location>
</feature>
<evidence type="ECO:0000256" key="3">
    <source>
        <dbReference type="ARBA" id="ARBA00022989"/>
    </source>
</evidence>
<feature type="region of interest" description="Disordered" evidence="5">
    <location>
        <begin position="496"/>
        <end position="521"/>
    </location>
</feature>
<dbReference type="PANTHER" id="PTHR23507:SF1">
    <property type="entry name" value="FI18259P1-RELATED"/>
    <property type="match status" value="1"/>
</dbReference>
<dbReference type="GO" id="GO:0016020">
    <property type="term" value="C:membrane"/>
    <property type="evidence" value="ECO:0007669"/>
    <property type="project" value="UniProtKB-SubCell"/>
</dbReference>
<feature type="transmembrane region" description="Helical" evidence="6">
    <location>
        <begin position="295"/>
        <end position="318"/>
    </location>
</feature>